<dbReference type="EMBL" id="BDGG01000002">
    <property type="protein sequence ID" value="GAU93997.1"/>
    <property type="molecule type" value="Genomic_DNA"/>
</dbReference>
<organism evidence="2 3">
    <name type="scientific">Ramazzottius varieornatus</name>
    <name type="common">Water bear</name>
    <name type="synonym">Tardigrade</name>
    <dbReference type="NCBI Taxonomy" id="947166"/>
    <lineage>
        <taxon>Eukaryota</taxon>
        <taxon>Metazoa</taxon>
        <taxon>Ecdysozoa</taxon>
        <taxon>Tardigrada</taxon>
        <taxon>Eutardigrada</taxon>
        <taxon>Parachela</taxon>
        <taxon>Hypsibioidea</taxon>
        <taxon>Ramazzottiidae</taxon>
        <taxon>Ramazzottius</taxon>
    </lineage>
</organism>
<dbReference type="Proteomes" id="UP000186922">
    <property type="component" value="Unassembled WGS sequence"/>
</dbReference>
<evidence type="ECO:0008006" key="4">
    <source>
        <dbReference type="Google" id="ProtNLM"/>
    </source>
</evidence>
<sequence length="442" mass="50164">MAVRSWMIAFVVFTGIFEQLVALQAESNFTELPETVYGTYVNDPSRERNFAELSSLFPLPDSVSWQSNTRMWIGKLEDEYAVRYVVDSVYSFGFLFKLNEKGNITFRSVPVEYVYKITDHDATSNTTTLVAEFVTERGSFTVTCVFDGKSLTKTYRSAGREAFRYYKRILPIFVDGTYEPVPELVAPEEEANEFCHHVDDIAKIQFYRDGNNTHYNRVTLQSGTSTVYPFHLDGRTENASSGNLSITYKYEYPHGPRTVLYQTTNVVGTDKNISSVATFNQTGVVVVYKSGGTEIKRFYRRMLPSTVLAKFKSTPSTDQFTAFAKDIKLANLAEDITVEIAETPDHTYVQRNFKGGDNSSIDFPFVLGQKMTQSVEGRDVEYTHLFLEDVHPVLRTVWEGLQDGPRKLDIVGTFTPDGYKATYISGDRVASRNYTRISRDEA</sequence>
<keyword evidence="1" id="KW-0732">Signal</keyword>
<proteinExistence type="predicted"/>
<dbReference type="AlphaFoldDB" id="A0A1D1V330"/>
<evidence type="ECO:0000313" key="2">
    <source>
        <dbReference type="EMBL" id="GAU93997.1"/>
    </source>
</evidence>
<dbReference type="OrthoDB" id="10501284at2759"/>
<evidence type="ECO:0000256" key="1">
    <source>
        <dbReference type="SAM" id="SignalP"/>
    </source>
</evidence>
<feature type="signal peptide" evidence="1">
    <location>
        <begin position="1"/>
        <end position="22"/>
    </location>
</feature>
<feature type="chain" id="PRO_5008897985" description="Glycosyl hydrolase family 38 C-terminal domain-containing protein" evidence="1">
    <location>
        <begin position="23"/>
        <end position="442"/>
    </location>
</feature>
<reference evidence="2 3" key="1">
    <citation type="journal article" date="2016" name="Nat. Commun.">
        <title>Extremotolerant tardigrade genome and improved radiotolerance of human cultured cells by tardigrade-unique protein.</title>
        <authorList>
            <person name="Hashimoto T."/>
            <person name="Horikawa D.D."/>
            <person name="Saito Y."/>
            <person name="Kuwahara H."/>
            <person name="Kozuka-Hata H."/>
            <person name="Shin-I T."/>
            <person name="Minakuchi Y."/>
            <person name="Ohishi K."/>
            <person name="Motoyama A."/>
            <person name="Aizu T."/>
            <person name="Enomoto A."/>
            <person name="Kondo K."/>
            <person name="Tanaka S."/>
            <person name="Hara Y."/>
            <person name="Koshikawa S."/>
            <person name="Sagara H."/>
            <person name="Miura T."/>
            <person name="Yokobori S."/>
            <person name="Miyagawa K."/>
            <person name="Suzuki Y."/>
            <person name="Kubo T."/>
            <person name="Oyama M."/>
            <person name="Kohara Y."/>
            <person name="Fujiyama A."/>
            <person name="Arakawa K."/>
            <person name="Katayama T."/>
            <person name="Toyoda A."/>
            <person name="Kunieda T."/>
        </authorList>
    </citation>
    <scope>NUCLEOTIDE SEQUENCE [LARGE SCALE GENOMIC DNA]</scope>
    <source>
        <strain evidence="2 3">YOKOZUNA-1</strain>
    </source>
</reference>
<accession>A0A1D1V330</accession>
<name>A0A1D1V330_RAMVA</name>
<keyword evidence="3" id="KW-1185">Reference proteome</keyword>
<protein>
    <recommendedName>
        <fullName evidence="4">Glycosyl hydrolase family 38 C-terminal domain-containing protein</fullName>
    </recommendedName>
</protein>
<evidence type="ECO:0000313" key="3">
    <source>
        <dbReference type="Proteomes" id="UP000186922"/>
    </source>
</evidence>
<comment type="caution">
    <text evidence="2">The sequence shown here is derived from an EMBL/GenBank/DDBJ whole genome shotgun (WGS) entry which is preliminary data.</text>
</comment>
<gene>
    <name evidence="2" type="primary">RvY_05846-1</name>
    <name evidence="2" type="synonym">RvY_05846.1</name>
    <name evidence="2" type="ORF">RvY_05846</name>
</gene>